<name>A0ABP1YF20_YEREN</name>
<accession>A0ABP1YF20</accession>
<comment type="caution">
    <text evidence="2">The sequence shown here is derived from an EMBL/GenBank/DDBJ whole genome shotgun (WGS) entry which is preliminary data.</text>
</comment>
<dbReference type="InterPro" id="IPR036291">
    <property type="entry name" value="NAD(P)-bd_dom_sf"/>
</dbReference>
<keyword evidence="2" id="KW-0456">Lyase</keyword>
<dbReference type="InterPro" id="IPR016040">
    <property type="entry name" value="NAD(P)-bd_dom"/>
</dbReference>
<dbReference type="Proteomes" id="UP000041601">
    <property type="component" value="Unassembled WGS sequence"/>
</dbReference>
<reference evidence="2 3" key="1">
    <citation type="submission" date="2015-03" db="EMBL/GenBank/DDBJ databases">
        <authorList>
            <consortium name="Pathogen Informatics"/>
            <person name="Murphy D."/>
        </authorList>
    </citation>
    <scope>NUCLEOTIDE SEQUENCE [LARGE SCALE GENOMIC DNA]</scope>
    <source>
        <strain evidence="2 3">IP05342</strain>
    </source>
</reference>
<sequence>MHKTVHAIVSHKLIYARPGREKVLLSVKPDVIMRLAAESHVDRSIDESSSFIETNIVGAYVPLEAARSYWNRLEDNEKNPSISFIYLQMKFIV</sequence>
<evidence type="ECO:0000259" key="1">
    <source>
        <dbReference type="Pfam" id="PF16363"/>
    </source>
</evidence>
<proteinExistence type="predicted"/>
<evidence type="ECO:0000313" key="2">
    <source>
        <dbReference type="EMBL" id="CNE66164.1"/>
    </source>
</evidence>
<evidence type="ECO:0000313" key="3">
    <source>
        <dbReference type="Proteomes" id="UP000041601"/>
    </source>
</evidence>
<dbReference type="SUPFAM" id="SSF51735">
    <property type="entry name" value="NAD(P)-binding Rossmann-fold domains"/>
    <property type="match status" value="1"/>
</dbReference>
<gene>
    <name evidence="2" type="primary">rffG_2</name>
    <name evidence="2" type="ORF">ERS137959_04372</name>
</gene>
<dbReference type="Pfam" id="PF16363">
    <property type="entry name" value="GDP_Man_Dehyd"/>
    <property type="match status" value="1"/>
</dbReference>
<dbReference type="GO" id="GO:0008460">
    <property type="term" value="F:dTDP-glucose 4,6-dehydratase activity"/>
    <property type="evidence" value="ECO:0007669"/>
    <property type="project" value="UniProtKB-EC"/>
</dbReference>
<protein>
    <submittedName>
        <fullName evidence="2">dTDP-D-glucose-4,6-dehydratase</fullName>
        <ecNumber evidence="2">4.2.1.46</ecNumber>
    </submittedName>
</protein>
<dbReference type="EMBL" id="CPXJ01000088">
    <property type="protein sequence ID" value="CNE66164.1"/>
    <property type="molecule type" value="Genomic_DNA"/>
</dbReference>
<feature type="domain" description="NAD(P)-binding" evidence="1">
    <location>
        <begin position="21"/>
        <end position="72"/>
    </location>
</feature>
<dbReference type="Gene3D" id="3.40.50.720">
    <property type="entry name" value="NAD(P)-binding Rossmann-like Domain"/>
    <property type="match status" value="1"/>
</dbReference>
<keyword evidence="3" id="KW-1185">Reference proteome</keyword>
<dbReference type="EC" id="4.2.1.46" evidence="2"/>
<organism evidence="2 3">
    <name type="scientific">Yersinia enterocolitica</name>
    <dbReference type="NCBI Taxonomy" id="630"/>
    <lineage>
        <taxon>Bacteria</taxon>
        <taxon>Pseudomonadati</taxon>
        <taxon>Pseudomonadota</taxon>
        <taxon>Gammaproteobacteria</taxon>
        <taxon>Enterobacterales</taxon>
        <taxon>Yersiniaceae</taxon>
        <taxon>Yersinia</taxon>
    </lineage>
</organism>